<evidence type="ECO:0000313" key="3">
    <source>
        <dbReference type="Proteomes" id="UP000068067"/>
    </source>
</evidence>
<dbReference type="Proteomes" id="UP000068067">
    <property type="component" value="Chromosome"/>
</dbReference>
<feature type="region of interest" description="Disordered" evidence="1">
    <location>
        <begin position="1"/>
        <end position="22"/>
    </location>
</feature>
<sequence>MTKTKLESVSGDSADDPLSYPELQLGSMSTTVTVVVETELDPENFPDLLMGAAESTRILGLDELHIIAPSQHLPELAVAAAGIAHHLPGNFQFCEAETCTHIHPDDDTYLTSDLVVQMGKKLKAV</sequence>
<evidence type="ECO:0000256" key="1">
    <source>
        <dbReference type="SAM" id="MobiDB-lite"/>
    </source>
</evidence>
<reference evidence="2 3" key="1">
    <citation type="submission" date="2014-08" db="EMBL/GenBank/DDBJ databases">
        <title>Complete genome sequence of Corynebacterium deserti GIMN1.010 (=DSM 45689), isolated from desert sand in western China.</title>
        <authorList>
            <person name="Ruckert C."/>
            <person name="Albersmeier A."/>
            <person name="Kalinowski J."/>
        </authorList>
    </citation>
    <scope>NUCLEOTIDE SEQUENCE [LARGE SCALE GENOMIC DNA]</scope>
    <source>
        <strain evidence="2 3">GIMN1.010</strain>
    </source>
</reference>
<gene>
    <name evidence="2" type="ORF">CDES_00870</name>
</gene>
<accession>A0A0M4CC22</accession>
<dbReference type="KEGG" id="cdx:CDES_00870"/>
<dbReference type="EMBL" id="CP009220">
    <property type="protein sequence ID" value="ALC04654.1"/>
    <property type="molecule type" value="Genomic_DNA"/>
</dbReference>
<dbReference type="STRING" id="931089.CDES_00870"/>
<dbReference type="PATRIC" id="fig|931089.4.peg.179"/>
<keyword evidence="3" id="KW-1185">Reference proteome</keyword>
<organism evidence="2 3">
    <name type="scientific">Corynebacterium deserti GIMN1.010</name>
    <dbReference type="NCBI Taxonomy" id="931089"/>
    <lineage>
        <taxon>Bacteria</taxon>
        <taxon>Bacillati</taxon>
        <taxon>Actinomycetota</taxon>
        <taxon>Actinomycetes</taxon>
        <taxon>Mycobacteriales</taxon>
        <taxon>Corynebacteriaceae</taxon>
        <taxon>Corynebacterium</taxon>
    </lineage>
</organism>
<name>A0A0M4CC22_9CORY</name>
<protein>
    <submittedName>
        <fullName evidence="2">Uncharacterized protein</fullName>
    </submittedName>
</protein>
<dbReference type="AlphaFoldDB" id="A0A0M4CC22"/>
<dbReference type="RefSeq" id="WP_053543847.1">
    <property type="nucleotide sequence ID" value="NZ_CP009220.1"/>
</dbReference>
<evidence type="ECO:0000313" key="2">
    <source>
        <dbReference type="EMBL" id="ALC04654.1"/>
    </source>
</evidence>
<proteinExistence type="predicted"/>
<dbReference type="OrthoDB" id="4410744at2"/>